<sequence length="202" mass="22713">MCTYLEWTTDIKVDSYDVLDHDHLESMAREDRRHATEHLQAFIDAVIGADTDIDRINGRTMISAFESDEPEQTEHDWWKSFVAASSCDDAEWRMDDLLALLDNLARIGRQGITGINFSAGTCALPDGSRVRMARWEQMVEPVNDHLATLESATTCATGFLTIQSSSHTLPLTAGWMRDLKRGLTVALDVVRISRMSRHTATE</sequence>
<dbReference type="RefSeq" id="WP_163231148.1">
    <property type="nucleotide sequence ID" value="NZ_WHZW01000012.1"/>
</dbReference>
<dbReference type="Proteomes" id="UP000469194">
    <property type="component" value="Unassembled WGS sequence"/>
</dbReference>
<keyword evidence="2" id="KW-1185">Reference proteome</keyword>
<gene>
    <name evidence="1" type="ORF">GFD25_06525</name>
</gene>
<dbReference type="EMBL" id="WHZW01000012">
    <property type="protein sequence ID" value="NEG89644.1"/>
    <property type="molecule type" value="Genomic_DNA"/>
</dbReference>
<organism evidence="1 2">
    <name type="scientific">Bifidobacterium aerophilum</name>
    <dbReference type="NCBI Taxonomy" id="1798155"/>
    <lineage>
        <taxon>Bacteria</taxon>
        <taxon>Bacillati</taxon>
        <taxon>Actinomycetota</taxon>
        <taxon>Actinomycetes</taxon>
        <taxon>Bifidobacteriales</taxon>
        <taxon>Bifidobacteriaceae</taxon>
        <taxon>Bifidobacterium</taxon>
    </lineage>
</organism>
<protein>
    <submittedName>
        <fullName evidence="1">Uncharacterized protein</fullName>
    </submittedName>
</protein>
<reference evidence="1 2" key="1">
    <citation type="submission" date="2019-10" db="EMBL/GenBank/DDBJ databases">
        <title>Bifidobacterium from non-human primates.</title>
        <authorList>
            <person name="Modesto M."/>
        </authorList>
    </citation>
    <scope>NUCLEOTIDE SEQUENCE [LARGE SCALE GENOMIC DNA]</scope>
    <source>
        <strain evidence="1 2">TRE17</strain>
    </source>
</reference>
<evidence type="ECO:0000313" key="2">
    <source>
        <dbReference type="Proteomes" id="UP000469194"/>
    </source>
</evidence>
<dbReference type="AlphaFoldDB" id="A0A6N9Z5M0"/>
<name>A0A6N9Z5M0_9BIFI</name>
<accession>A0A6N9Z5M0</accession>
<proteinExistence type="predicted"/>
<comment type="caution">
    <text evidence="1">The sequence shown here is derived from an EMBL/GenBank/DDBJ whole genome shotgun (WGS) entry which is preliminary data.</text>
</comment>
<evidence type="ECO:0000313" key="1">
    <source>
        <dbReference type="EMBL" id="NEG89644.1"/>
    </source>
</evidence>